<dbReference type="InterPro" id="IPR007594">
    <property type="entry name" value="RFT1"/>
</dbReference>
<keyword evidence="7 10" id="KW-0472">Membrane</keyword>
<feature type="transmembrane region" description="Helical" evidence="10">
    <location>
        <begin position="39"/>
        <end position="60"/>
    </location>
</feature>
<keyword evidence="12" id="KW-1185">Reference proteome</keyword>
<name>A0A0C2XAS1_AMAMK</name>
<feature type="transmembrane region" description="Helical" evidence="10">
    <location>
        <begin position="513"/>
        <end position="532"/>
    </location>
</feature>
<evidence type="ECO:0000256" key="6">
    <source>
        <dbReference type="ARBA" id="ARBA00022989"/>
    </source>
</evidence>
<dbReference type="STRING" id="946122.A0A0C2XAS1"/>
<feature type="transmembrane region" description="Helical" evidence="10">
    <location>
        <begin position="412"/>
        <end position="431"/>
    </location>
</feature>
<feature type="transmembrane region" description="Helical" evidence="10">
    <location>
        <begin position="333"/>
        <end position="360"/>
    </location>
</feature>
<comment type="subcellular location">
    <subcellularLocation>
        <location evidence="1 10">Endoplasmic reticulum membrane</location>
        <topology evidence="1 10">Multi-pass membrane protein</topology>
    </subcellularLocation>
</comment>
<comment type="pathway">
    <text evidence="2">Protein modification; protein glycosylation.</text>
</comment>
<dbReference type="FunCoup" id="A0A0C2XAS1">
    <property type="interactions" value="343"/>
</dbReference>
<keyword evidence="10" id="KW-0813">Transport</keyword>
<dbReference type="PANTHER" id="PTHR13117:SF5">
    <property type="entry name" value="PROTEIN RFT1 HOMOLOG"/>
    <property type="match status" value="1"/>
</dbReference>
<gene>
    <name evidence="11" type="ORF">M378DRAFT_388891</name>
</gene>
<comment type="similarity">
    <text evidence="3 10">Belongs to the RFT1 family.</text>
</comment>
<feature type="transmembrane region" description="Helical" evidence="10">
    <location>
        <begin position="437"/>
        <end position="461"/>
    </location>
</feature>
<evidence type="ECO:0000256" key="1">
    <source>
        <dbReference type="ARBA" id="ARBA00004477"/>
    </source>
</evidence>
<evidence type="ECO:0000256" key="5">
    <source>
        <dbReference type="ARBA" id="ARBA00022824"/>
    </source>
</evidence>
<evidence type="ECO:0000256" key="8">
    <source>
        <dbReference type="ARBA" id="ARBA00044793"/>
    </source>
</evidence>
<dbReference type="GO" id="GO:0034203">
    <property type="term" value="P:glycolipid translocation"/>
    <property type="evidence" value="ECO:0007669"/>
    <property type="project" value="TreeGrafter"/>
</dbReference>
<evidence type="ECO:0000256" key="4">
    <source>
        <dbReference type="ARBA" id="ARBA00022692"/>
    </source>
</evidence>
<comment type="function">
    <text evidence="9 10">Intramembrane glycolipid transporter that operates in the biosynthetic pathway of dolichol-linked oligosaccharides, the glycan precursors employed in protein asparagine (N)-glycosylation. The sequential addition of sugars to dolichol pyrophosphate produces dolichol-linked oligosaccharides containing fourteen sugars, including two GlcNAcs, nine mannoses and three glucoses. Once assembled, the oligosaccharide is transferred from the lipid to nascent proteins by oligosaccharyltransferases. The assembly of dolichol-linked oligosaccharides begins on the cytosolic side of the endoplasmic reticulum membrane and finishes in its lumen. RFT1 could mediate the translocation of the cytosolically oriented intermediate DolPP-GlcNAc2Man5, produced by ALG11, into the ER lumen where dolichol-linked oligosaccharides assembly continues. However, the intramembrane lipid transporter activity could not be confirmed in vitro.</text>
</comment>
<proteinExistence type="inferred from homology"/>
<keyword evidence="4 10" id="KW-0812">Transmembrane</keyword>
<dbReference type="InParanoid" id="A0A0C2XAS1"/>
<sequence>MASLVRSSISSASSLIALQLVSRLFTFGLNQVLLRLVSPSAYGTVAIQFELVLNTILFLSREGVRNALLRASKDKMKENSSVANLSFLPILVGVPLASLVTLLYGSLAGKDVRSQPHFVLSIWVYALAAIVELLAEPMHNVAMSELRTDIRVRAEGLGVTMKTIVTFLVLYHDSRQGTPGSLALLAFALGQLSYSVSLVTKYVSVYGIRSLLPWSPSVSKLVTIFTCQLSSMFLLRFRENTAPFWERTLLRVSLGMTAQCIVKHFLTEGDKLILSWFSPLQDQGGYAVAVNYGSLIARIGFQPIEETLRVFFSRTLSSSKEPRTEELKTASRTIIFLVSAQISFSFLLIAFAPPYLPIALRILLPLRYLGTSAPTVLRAWIYYLPFLALNGGLEAFVSSVANPEDLAKQSRYMACFSALYTAIAVAFYRFTSLGDTSLVYANIINLAARIGYCIHFTNMYYSKFRHRHLLSWSETLPPRPFALATLLSGVLLRTLVDIPIASKGLALLLRKDVISSIVCGGLLALACASMWWRTLSIPKALHS</sequence>
<dbReference type="GO" id="GO:0005789">
    <property type="term" value="C:endoplasmic reticulum membrane"/>
    <property type="evidence" value="ECO:0007669"/>
    <property type="project" value="UniProtKB-SubCell"/>
</dbReference>
<evidence type="ECO:0000256" key="9">
    <source>
        <dbReference type="ARBA" id="ARBA00045912"/>
    </source>
</evidence>
<dbReference type="GO" id="GO:0006488">
    <property type="term" value="P:dolichol-linked oligosaccharide biosynthetic process"/>
    <property type="evidence" value="ECO:0007669"/>
    <property type="project" value="InterPro"/>
</dbReference>
<dbReference type="Proteomes" id="UP000054549">
    <property type="component" value="Unassembled WGS sequence"/>
</dbReference>
<organism evidence="11 12">
    <name type="scientific">Amanita muscaria (strain Koide BX008)</name>
    <dbReference type="NCBI Taxonomy" id="946122"/>
    <lineage>
        <taxon>Eukaryota</taxon>
        <taxon>Fungi</taxon>
        <taxon>Dikarya</taxon>
        <taxon>Basidiomycota</taxon>
        <taxon>Agaricomycotina</taxon>
        <taxon>Agaricomycetes</taxon>
        <taxon>Agaricomycetidae</taxon>
        <taxon>Agaricales</taxon>
        <taxon>Pluteineae</taxon>
        <taxon>Amanitaceae</taxon>
        <taxon>Amanita</taxon>
    </lineage>
</organism>
<dbReference type="AlphaFoldDB" id="A0A0C2XAS1"/>
<dbReference type="EMBL" id="KN818236">
    <property type="protein sequence ID" value="KIL66416.1"/>
    <property type="molecule type" value="Genomic_DNA"/>
</dbReference>
<feature type="transmembrane region" description="Helical" evidence="10">
    <location>
        <begin position="81"/>
        <end position="105"/>
    </location>
</feature>
<protein>
    <recommendedName>
        <fullName evidence="8 10">Man(5)GlcNAc(2)-PP-dolichol translocation protein RFT1</fullName>
    </recommendedName>
</protein>
<feature type="transmembrane region" description="Helical" evidence="10">
    <location>
        <begin position="117"/>
        <end position="135"/>
    </location>
</feature>
<comment type="caution">
    <text evidence="10">Lacks conserved residue(s) required for the propagation of feature annotation.</text>
</comment>
<evidence type="ECO:0000313" key="11">
    <source>
        <dbReference type="EMBL" id="KIL66416.1"/>
    </source>
</evidence>
<reference evidence="11 12" key="1">
    <citation type="submission" date="2014-04" db="EMBL/GenBank/DDBJ databases">
        <title>Evolutionary Origins and Diversification of the Mycorrhizal Mutualists.</title>
        <authorList>
            <consortium name="DOE Joint Genome Institute"/>
            <consortium name="Mycorrhizal Genomics Consortium"/>
            <person name="Kohler A."/>
            <person name="Kuo A."/>
            <person name="Nagy L.G."/>
            <person name="Floudas D."/>
            <person name="Copeland A."/>
            <person name="Barry K.W."/>
            <person name="Cichocki N."/>
            <person name="Veneault-Fourrey C."/>
            <person name="LaButti K."/>
            <person name="Lindquist E.A."/>
            <person name="Lipzen A."/>
            <person name="Lundell T."/>
            <person name="Morin E."/>
            <person name="Murat C."/>
            <person name="Riley R."/>
            <person name="Ohm R."/>
            <person name="Sun H."/>
            <person name="Tunlid A."/>
            <person name="Henrissat B."/>
            <person name="Grigoriev I.V."/>
            <person name="Hibbett D.S."/>
            <person name="Martin F."/>
        </authorList>
    </citation>
    <scope>NUCLEOTIDE SEQUENCE [LARGE SCALE GENOMIC DNA]</scope>
    <source>
        <strain evidence="11 12">Koide BX008</strain>
    </source>
</reference>
<feature type="transmembrane region" description="Helical" evidence="10">
    <location>
        <begin position="380"/>
        <end position="400"/>
    </location>
</feature>
<dbReference type="PANTHER" id="PTHR13117">
    <property type="entry name" value="ENDOPLASMIC RETICULUM MULTISPAN TRANSMEMBRANE PROTEIN-RELATED"/>
    <property type="match status" value="1"/>
</dbReference>
<dbReference type="OrthoDB" id="9979195at2759"/>
<evidence type="ECO:0000313" key="12">
    <source>
        <dbReference type="Proteomes" id="UP000054549"/>
    </source>
</evidence>
<evidence type="ECO:0000256" key="10">
    <source>
        <dbReference type="RuleBase" id="RU365067"/>
    </source>
</evidence>
<evidence type="ECO:0000256" key="3">
    <source>
        <dbReference type="ARBA" id="ARBA00010288"/>
    </source>
</evidence>
<dbReference type="Pfam" id="PF04506">
    <property type="entry name" value="Rft-1"/>
    <property type="match status" value="1"/>
</dbReference>
<dbReference type="HOGENOM" id="CLU_023360_3_1_1"/>
<accession>A0A0C2XAS1</accession>
<keyword evidence="6 10" id="KW-1133">Transmembrane helix</keyword>
<evidence type="ECO:0000256" key="2">
    <source>
        <dbReference type="ARBA" id="ARBA00004922"/>
    </source>
</evidence>
<evidence type="ECO:0000256" key="7">
    <source>
        <dbReference type="ARBA" id="ARBA00023136"/>
    </source>
</evidence>
<keyword evidence="5 10" id="KW-0256">Endoplasmic reticulum</keyword>